<accession>A0A9W5YT84</accession>
<name>A0A9W5YT84_9EURO</name>
<dbReference type="SUPFAM" id="SSF53474">
    <property type="entry name" value="alpha/beta-Hydrolases"/>
    <property type="match status" value="1"/>
</dbReference>
<dbReference type="Proteomes" id="UP001143548">
    <property type="component" value="Unassembled WGS sequence"/>
</dbReference>
<reference evidence="1" key="1">
    <citation type="submission" date="2022-07" db="EMBL/GenBank/DDBJ databases">
        <title>Taxonomy of Aspergillus series Nigri: significant species reduction supported by multi-species coalescent approaches.</title>
        <authorList>
            <person name="Bian C."/>
            <person name="Kusuya Y."/>
            <person name="Sklenar F."/>
            <person name="D'hooge E."/>
            <person name="Yaguchi T."/>
            <person name="Takahashi H."/>
            <person name="Hubka V."/>
        </authorList>
    </citation>
    <scope>NUCLEOTIDE SEQUENCE</scope>
    <source>
        <strain evidence="1">CBS 733.88</strain>
    </source>
</reference>
<dbReference type="InterPro" id="IPR029058">
    <property type="entry name" value="AB_hydrolase_fold"/>
</dbReference>
<proteinExistence type="predicted"/>
<dbReference type="Gene3D" id="3.40.50.1820">
    <property type="entry name" value="alpha/beta hydrolase"/>
    <property type="match status" value="2"/>
</dbReference>
<gene>
    <name evidence="1" type="ORF">AbraCBS73388_007711</name>
</gene>
<organism evidence="1 2">
    <name type="scientific">Aspergillus brasiliensis</name>
    <dbReference type="NCBI Taxonomy" id="319629"/>
    <lineage>
        <taxon>Eukaryota</taxon>
        <taxon>Fungi</taxon>
        <taxon>Dikarya</taxon>
        <taxon>Ascomycota</taxon>
        <taxon>Pezizomycotina</taxon>
        <taxon>Eurotiomycetes</taxon>
        <taxon>Eurotiomycetidae</taxon>
        <taxon>Eurotiales</taxon>
        <taxon>Aspergillaceae</taxon>
        <taxon>Aspergillus</taxon>
        <taxon>Aspergillus subgen. Circumdati</taxon>
    </lineage>
</organism>
<dbReference type="AlphaFoldDB" id="A0A9W5YT84"/>
<protein>
    <recommendedName>
        <fullName evidence="3">AB hydrolase-1 domain-containing protein</fullName>
    </recommendedName>
</protein>
<comment type="caution">
    <text evidence="1">The sequence shown here is derived from an EMBL/GenBank/DDBJ whole genome shotgun (WGS) entry which is preliminary data.</text>
</comment>
<dbReference type="EMBL" id="BROQ01000043">
    <property type="protein sequence ID" value="GKZ21796.1"/>
    <property type="molecule type" value="Genomic_DNA"/>
</dbReference>
<evidence type="ECO:0000313" key="2">
    <source>
        <dbReference type="Proteomes" id="UP001143548"/>
    </source>
</evidence>
<sequence length="387" mass="43775">MFSSSHLRIIEHTVPCQHIREYPAATARTQEDILHLAVKQYIPTTNTEPLPGDLTIVIAPGTGYPKELYEPLCEELLVRCRREGLDIRSIWAADPAHQCQSSITNEGFLGYDLLIEAPIVRPVTRLSNNTLCDHSTLVRPYLQFAVHRQDTWPSREAATESLRRKGFYQTWDSRVFARLVEYGLRDDPKESHVEGGNGQCHEPMPVRLATPLIQHLASLGRPYHDLPAPDAGPHDPRNRLTHPDLDPELLTSFPFYRPEITALFPRLPYLRPSVLYIYGSKSNLSLPEFRSDKRRTTGIATGGSGGAAAGRVREVVIQGCTHQVPFEAVNECADEVARWLACESKRWSEEENVFRNRQGSTPVGDHITVEKRWKVHFPKGPRVKSKI</sequence>
<evidence type="ECO:0000313" key="1">
    <source>
        <dbReference type="EMBL" id="GKZ21796.1"/>
    </source>
</evidence>
<evidence type="ECO:0008006" key="3">
    <source>
        <dbReference type="Google" id="ProtNLM"/>
    </source>
</evidence>